<dbReference type="InterPro" id="IPR011765">
    <property type="entry name" value="Pept_M16_N"/>
</dbReference>
<evidence type="ECO:0000256" key="6">
    <source>
        <dbReference type="SAM" id="SignalP"/>
    </source>
</evidence>
<dbReference type="SUPFAM" id="SSF63411">
    <property type="entry name" value="LuxS/MPP-like metallohydrolase"/>
    <property type="match status" value="3"/>
</dbReference>
<proteinExistence type="inferred from homology"/>
<dbReference type="InterPro" id="IPR050626">
    <property type="entry name" value="Peptidase_M16"/>
</dbReference>
<protein>
    <submittedName>
        <fullName evidence="9">Insulinase family protein</fullName>
    </submittedName>
</protein>
<dbReference type="Pfam" id="PF05193">
    <property type="entry name" value="Peptidase_M16_C"/>
    <property type="match status" value="2"/>
</dbReference>
<dbReference type="PANTHER" id="PTHR43690">
    <property type="entry name" value="NARDILYSIN"/>
    <property type="match status" value="1"/>
</dbReference>
<dbReference type="Gene3D" id="3.30.830.10">
    <property type="entry name" value="Metalloenzyme, LuxS/M16 peptidase-like"/>
    <property type="match status" value="3"/>
</dbReference>
<dbReference type="InterPro" id="IPR007863">
    <property type="entry name" value="Peptidase_M16_C"/>
</dbReference>
<organism evidence="9 10">
    <name type="scientific">Croceibacterium selenioxidans</name>
    <dbReference type="NCBI Taxonomy" id="2838833"/>
    <lineage>
        <taxon>Bacteria</taxon>
        <taxon>Pseudomonadati</taxon>
        <taxon>Pseudomonadota</taxon>
        <taxon>Alphaproteobacteria</taxon>
        <taxon>Sphingomonadales</taxon>
        <taxon>Erythrobacteraceae</taxon>
        <taxon>Croceibacterium</taxon>
    </lineage>
</organism>
<comment type="caution">
    <text evidence="9">The sequence shown here is derived from an EMBL/GenBank/DDBJ whole genome shotgun (WGS) entry which is preliminary data.</text>
</comment>
<comment type="similarity">
    <text evidence="1">Belongs to the peptidase M16 family.</text>
</comment>
<evidence type="ECO:0000256" key="5">
    <source>
        <dbReference type="ARBA" id="ARBA00023049"/>
    </source>
</evidence>
<feature type="domain" description="Peptidase M16 C-terminal" evidence="8">
    <location>
        <begin position="730"/>
        <end position="904"/>
    </location>
</feature>
<name>A0ABS5W0G8_9SPHN</name>
<evidence type="ECO:0000256" key="2">
    <source>
        <dbReference type="ARBA" id="ARBA00022670"/>
    </source>
</evidence>
<feature type="domain" description="Peptidase M16 N-terminal" evidence="7">
    <location>
        <begin position="85"/>
        <end position="200"/>
    </location>
</feature>
<keyword evidence="3" id="KW-0378">Hydrolase</keyword>
<dbReference type="Proteomes" id="UP000811255">
    <property type="component" value="Unassembled WGS sequence"/>
</dbReference>
<reference evidence="9 10" key="1">
    <citation type="submission" date="2021-05" db="EMBL/GenBank/DDBJ databases">
        <title>Croceibacterium sp. LX-88 genome sequence.</title>
        <authorList>
            <person name="Luo X."/>
        </authorList>
    </citation>
    <scope>NUCLEOTIDE SEQUENCE [LARGE SCALE GENOMIC DNA]</scope>
    <source>
        <strain evidence="9 10">LX-88</strain>
    </source>
</reference>
<feature type="chain" id="PRO_5046783287" evidence="6">
    <location>
        <begin position="24"/>
        <end position="981"/>
    </location>
</feature>
<dbReference type="EMBL" id="JAHFVK010000001">
    <property type="protein sequence ID" value="MBT2133270.1"/>
    <property type="molecule type" value="Genomic_DNA"/>
</dbReference>
<evidence type="ECO:0000256" key="1">
    <source>
        <dbReference type="ARBA" id="ARBA00007261"/>
    </source>
</evidence>
<evidence type="ECO:0000313" key="10">
    <source>
        <dbReference type="Proteomes" id="UP000811255"/>
    </source>
</evidence>
<dbReference type="RefSeq" id="WP_214534539.1">
    <property type="nucleotide sequence ID" value="NZ_JAHFVK010000001.1"/>
</dbReference>
<evidence type="ECO:0000259" key="7">
    <source>
        <dbReference type="Pfam" id="PF00675"/>
    </source>
</evidence>
<sequence length="981" mass="106716">MTFSSRALRALSALLLLAPIPLAAQQAPIAVAPVASASAQPRYAQPDDPWIYRGTDIPVDKEWLFGELPNGVRYAVRRNGVPPGQVSMRIRIDAGSLHENASEQGFAHLIEHLVFRESKYLKNAEAIPHFQRLGASLGNDTNAITSPTQTVYQLDLPNAQGPVLDESVRLFAGMIREPKLSAANLAAEVPIVLAERRERNGPERRIAEATREVLFAGQRLSERNPIGQVETLQAATSQAVQAFHQRWYRPDKTVVVIVGDADPMRLAALVEENFGDWQAPGEPTPDPDFGVPAAPAGADPANPVGETRVLVEPGQPRSLTYAVMRPWHQVTDNIEYNRGLLIDSIAEAIVNRRLETAARAGGSYLYAGVENEKTSRSADATYVSVAPLTSDWQAALTDVRAVIADAIAMPPSQAEIDRELSEYDVIFANMVEQRRIQAGSKLADDIVNAVDIREAVAAPETILEVFRSMRDRFTPEAVHEHTRDLFEGVVVRSLYLTPETGEADAAGLRNAMLAKVDGNGNERASAEAISFADLPPIGEPVAPSVRGPLGVFDSTYIDDVEGLAFPNGVRVLLWPTANEPGRATVRVRFGGGLQAFKPEEGAYVQLGQLALVGSGQGSLGQNELELLAAGRKFSFDFRIEEGSFVFEGLTRAEDVADQLYLFASKLASPRWDAAPVERAKASMLLSYGTYGGNPNGVINRDLEWLLNDRDPRYATPDAAMLQTTTPEGFKEVWSRMLAQGPIEVDVFGDFKRDEVVEALSRTFGALPPREAVAPEMLANTPGFPAANKDPVILTHRGEPDQAAAVIAWPTGGGSAGLPESRKLEVLAELFSNRLMDEMRERAGASYSPYVGSSWPLDVPSGGRILALAQLPPEQVQAFFNAADEIAKDLAANGPTADEIARVKEPKLQLLNRIQTGHTFWLSQLSGSAFDPNRRQYLGSLMRDYTEVTPEELRALAARYFGNYSGWRLAVLPEKEASAAGR</sequence>
<dbReference type="PANTHER" id="PTHR43690:SF17">
    <property type="entry name" value="PROTEIN YHJJ"/>
    <property type="match status" value="1"/>
</dbReference>
<keyword evidence="10" id="KW-1185">Reference proteome</keyword>
<evidence type="ECO:0000313" key="9">
    <source>
        <dbReference type="EMBL" id="MBT2133270.1"/>
    </source>
</evidence>
<keyword evidence="5" id="KW-0482">Metalloprotease</keyword>
<keyword evidence="2" id="KW-0645">Protease</keyword>
<feature type="domain" description="Peptidase M16 C-terminal" evidence="8">
    <location>
        <begin position="236"/>
        <end position="420"/>
    </location>
</feature>
<dbReference type="InterPro" id="IPR011249">
    <property type="entry name" value="Metalloenz_LuxS/M16"/>
</dbReference>
<dbReference type="Pfam" id="PF00675">
    <property type="entry name" value="Peptidase_M16"/>
    <property type="match status" value="1"/>
</dbReference>
<evidence type="ECO:0000256" key="4">
    <source>
        <dbReference type="ARBA" id="ARBA00022833"/>
    </source>
</evidence>
<keyword evidence="4" id="KW-0862">Zinc</keyword>
<evidence type="ECO:0000256" key="3">
    <source>
        <dbReference type="ARBA" id="ARBA00022801"/>
    </source>
</evidence>
<accession>A0ABS5W0G8</accession>
<keyword evidence="6" id="KW-0732">Signal</keyword>
<feature type="signal peptide" evidence="6">
    <location>
        <begin position="1"/>
        <end position="23"/>
    </location>
</feature>
<gene>
    <name evidence="9" type="ORF">KK137_02885</name>
</gene>
<evidence type="ECO:0000259" key="8">
    <source>
        <dbReference type="Pfam" id="PF05193"/>
    </source>
</evidence>